<evidence type="ECO:0000256" key="7">
    <source>
        <dbReference type="ARBA" id="ARBA00023034"/>
    </source>
</evidence>
<evidence type="ECO:0000313" key="11">
    <source>
        <dbReference type="EMBL" id="KAK3578809.1"/>
    </source>
</evidence>
<evidence type="ECO:0000256" key="10">
    <source>
        <dbReference type="SAM" id="Phobius"/>
    </source>
</evidence>
<name>A0AAE0RSK3_9BIVA</name>
<accession>A0AAE0RSK3</accession>
<keyword evidence="8 10" id="KW-0472">Membrane</keyword>
<dbReference type="GO" id="GO:0009247">
    <property type="term" value="P:glycolipid biosynthetic process"/>
    <property type="evidence" value="ECO:0007669"/>
    <property type="project" value="InterPro"/>
</dbReference>
<proteinExistence type="inferred from homology"/>
<dbReference type="GO" id="GO:0000139">
    <property type="term" value="C:Golgi membrane"/>
    <property type="evidence" value="ECO:0007669"/>
    <property type="project" value="UniProtKB-SubCell"/>
</dbReference>
<organism evidence="11 12">
    <name type="scientific">Potamilus streckersoni</name>
    <dbReference type="NCBI Taxonomy" id="2493646"/>
    <lineage>
        <taxon>Eukaryota</taxon>
        <taxon>Metazoa</taxon>
        <taxon>Spiralia</taxon>
        <taxon>Lophotrochozoa</taxon>
        <taxon>Mollusca</taxon>
        <taxon>Bivalvia</taxon>
        <taxon>Autobranchia</taxon>
        <taxon>Heteroconchia</taxon>
        <taxon>Palaeoheterodonta</taxon>
        <taxon>Unionida</taxon>
        <taxon>Unionoidea</taxon>
        <taxon>Unionidae</taxon>
        <taxon>Ambleminae</taxon>
        <taxon>Lampsilini</taxon>
        <taxon>Potamilus</taxon>
    </lineage>
</organism>
<keyword evidence="7" id="KW-0333">Golgi apparatus</keyword>
<dbReference type="InterPro" id="IPR009729">
    <property type="entry name" value="Gal-3-0_sulfotransfrase"/>
</dbReference>
<dbReference type="PANTHER" id="PTHR14647">
    <property type="entry name" value="GALACTOSE-3-O-SULFOTRANSFERASE"/>
    <property type="match status" value="1"/>
</dbReference>
<evidence type="ECO:0000256" key="4">
    <source>
        <dbReference type="ARBA" id="ARBA00022692"/>
    </source>
</evidence>
<dbReference type="GO" id="GO:0001733">
    <property type="term" value="F:galactosylceramide sulfotransferase activity"/>
    <property type="evidence" value="ECO:0007669"/>
    <property type="project" value="InterPro"/>
</dbReference>
<keyword evidence="9" id="KW-0325">Glycoprotein</keyword>
<evidence type="ECO:0000256" key="9">
    <source>
        <dbReference type="ARBA" id="ARBA00023180"/>
    </source>
</evidence>
<reference evidence="11" key="1">
    <citation type="journal article" date="2021" name="Genome Biol. Evol.">
        <title>A High-Quality Reference Genome for a Parasitic Bivalve with Doubly Uniparental Inheritance (Bivalvia: Unionida).</title>
        <authorList>
            <person name="Smith C.H."/>
        </authorList>
    </citation>
    <scope>NUCLEOTIDE SEQUENCE</scope>
    <source>
        <strain evidence="11">CHS0354</strain>
    </source>
</reference>
<protein>
    <submittedName>
        <fullName evidence="11">Uncharacterized protein</fullName>
    </submittedName>
</protein>
<keyword evidence="6 10" id="KW-1133">Transmembrane helix</keyword>
<sequence>MNNVMICVSTRQKRFKRRTHVTIQVLFICLISFLTLKIVYYTDQTCHEDKCQLTRESKVNVFTQSNVIFPNEVTIGLSMLASSIDLDVGNEVSHVAFLKVHKAASSTAQNIFLRFGWTRNLSFVLSSAKTKFGYSSVISNNESLTKFNILPTPKNKSFDILCHHVIYNKLAFDYFLPNDTIYIGILREPYEQYKSALNYFRPSYIFRNIQGDFPASSYIRDPLKYEPRSIFTSWTNNRQALEFGFPMHLFSKFNTSEVNLILQKLASEFRLVIISDQMEESIILMRRYLHWSMKDVVFLNKNVAINKKESTLVQSNDPQFYRQWAKLDYALYEFFLRRLRAQIQDQGPDFDDELILFKEVRKNTSIFCLNNPKKDDILPINKSKWSGPFNITWEDCQLLTMEGIPFVQIIGKRQYGSLDM</sequence>
<evidence type="ECO:0000256" key="8">
    <source>
        <dbReference type="ARBA" id="ARBA00023136"/>
    </source>
</evidence>
<evidence type="ECO:0000256" key="5">
    <source>
        <dbReference type="ARBA" id="ARBA00022968"/>
    </source>
</evidence>
<dbReference type="AlphaFoldDB" id="A0AAE0RSK3"/>
<evidence type="ECO:0000256" key="2">
    <source>
        <dbReference type="ARBA" id="ARBA00008124"/>
    </source>
</evidence>
<evidence type="ECO:0000256" key="3">
    <source>
        <dbReference type="ARBA" id="ARBA00022679"/>
    </source>
</evidence>
<comment type="subcellular location">
    <subcellularLocation>
        <location evidence="1">Golgi apparatus membrane</location>
        <topology evidence="1">Single-pass type II membrane protein</topology>
    </subcellularLocation>
</comment>
<comment type="similarity">
    <text evidence="2">Belongs to the galactose-3-O-sulfotransferase family.</text>
</comment>
<dbReference type="Pfam" id="PF06990">
    <property type="entry name" value="Gal-3-0_sulfotr"/>
    <property type="match status" value="1"/>
</dbReference>
<reference evidence="11" key="2">
    <citation type="journal article" date="2021" name="Genome Biol. Evol.">
        <title>Developing a high-quality reference genome for a parasitic bivalve with doubly uniparental inheritance (Bivalvia: Unionida).</title>
        <authorList>
            <person name="Smith C.H."/>
        </authorList>
    </citation>
    <scope>NUCLEOTIDE SEQUENCE</scope>
    <source>
        <strain evidence="11">CHS0354</strain>
        <tissue evidence="11">Mantle</tissue>
    </source>
</reference>
<dbReference type="EMBL" id="JAEAOA010001799">
    <property type="protein sequence ID" value="KAK3578809.1"/>
    <property type="molecule type" value="Genomic_DNA"/>
</dbReference>
<keyword evidence="12" id="KW-1185">Reference proteome</keyword>
<dbReference type="Proteomes" id="UP001195483">
    <property type="component" value="Unassembled WGS sequence"/>
</dbReference>
<keyword evidence="3" id="KW-0808">Transferase</keyword>
<evidence type="ECO:0000256" key="6">
    <source>
        <dbReference type="ARBA" id="ARBA00022989"/>
    </source>
</evidence>
<evidence type="ECO:0000313" key="12">
    <source>
        <dbReference type="Proteomes" id="UP001195483"/>
    </source>
</evidence>
<comment type="caution">
    <text evidence="11">The sequence shown here is derived from an EMBL/GenBank/DDBJ whole genome shotgun (WGS) entry which is preliminary data.</text>
</comment>
<reference evidence="11" key="3">
    <citation type="submission" date="2023-05" db="EMBL/GenBank/DDBJ databases">
        <authorList>
            <person name="Smith C.H."/>
        </authorList>
    </citation>
    <scope>NUCLEOTIDE SEQUENCE</scope>
    <source>
        <strain evidence="11">CHS0354</strain>
        <tissue evidence="11">Mantle</tissue>
    </source>
</reference>
<keyword evidence="4 10" id="KW-0812">Transmembrane</keyword>
<feature type="transmembrane region" description="Helical" evidence="10">
    <location>
        <begin position="21"/>
        <end position="41"/>
    </location>
</feature>
<dbReference type="InterPro" id="IPR027417">
    <property type="entry name" value="P-loop_NTPase"/>
</dbReference>
<gene>
    <name evidence="11" type="ORF">CHS0354_030231</name>
</gene>
<evidence type="ECO:0000256" key="1">
    <source>
        <dbReference type="ARBA" id="ARBA00004323"/>
    </source>
</evidence>
<dbReference type="Gene3D" id="3.40.50.300">
    <property type="entry name" value="P-loop containing nucleotide triphosphate hydrolases"/>
    <property type="match status" value="1"/>
</dbReference>
<keyword evidence="5" id="KW-0735">Signal-anchor</keyword>
<dbReference type="PANTHER" id="PTHR14647:SF87">
    <property type="entry name" value="PUTATIVE-RELATED"/>
    <property type="match status" value="1"/>
</dbReference>